<feature type="domain" description="CARD" evidence="2">
    <location>
        <begin position="4"/>
        <end position="81"/>
    </location>
</feature>
<feature type="compositionally biased region" description="Basic and acidic residues" evidence="1">
    <location>
        <begin position="118"/>
        <end position="134"/>
    </location>
</feature>
<comment type="caution">
    <text evidence="3">The sequence shown here is derived from an EMBL/GenBank/DDBJ whole genome shotgun (WGS) entry which is preliminary data.</text>
</comment>
<sequence>MARLPQESYVRIQQCTEYILENMVNIENVTDYLFSEDVLSIDQISEIEAKVKGRQRVKKFLSIIMNECSDCYDQFLEALREKGFAQIADRIDSGIDDSRPINGSIQIKTEPISSHSMPNRDRKPDIKTNPGHVERGQMRSDHFEIWTRLHEHTVQHFSTQLREVTKKMAAEQIISEDDMEIINRETKENYNVGGATKLVEILGERGDLVLPRIKNALRNINNKVAYWIEDELNELGRN</sequence>
<accession>A0AAN8KBQ4</accession>
<dbReference type="InterPro" id="IPR037939">
    <property type="entry name" value="CRADD"/>
</dbReference>
<dbReference type="CDD" id="cd01671">
    <property type="entry name" value="CARD"/>
    <property type="match status" value="1"/>
</dbReference>
<evidence type="ECO:0000256" key="1">
    <source>
        <dbReference type="SAM" id="MobiDB-lite"/>
    </source>
</evidence>
<evidence type="ECO:0000313" key="3">
    <source>
        <dbReference type="EMBL" id="KAK6190244.1"/>
    </source>
</evidence>
<dbReference type="AlphaFoldDB" id="A0AAN8KBQ4"/>
<protein>
    <recommendedName>
        <fullName evidence="2">CARD domain-containing protein</fullName>
    </recommendedName>
</protein>
<dbReference type="GO" id="GO:0002020">
    <property type="term" value="F:protease binding"/>
    <property type="evidence" value="ECO:0007669"/>
    <property type="project" value="InterPro"/>
</dbReference>
<dbReference type="InterPro" id="IPR011029">
    <property type="entry name" value="DEATH-like_dom_sf"/>
</dbReference>
<dbReference type="Gene3D" id="1.10.533.10">
    <property type="entry name" value="Death Domain, Fas"/>
    <property type="match status" value="2"/>
</dbReference>
<dbReference type="PANTHER" id="PTHR15034:SF5">
    <property type="entry name" value="DEATH DOMAIN-CONTAINING PROTEIN CRADD"/>
    <property type="match status" value="1"/>
</dbReference>
<dbReference type="Proteomes" id="UP001347796">
    <property type="component" value="Unassembled WGS sequence"/>
</dbReference>
<reference evidence="3 4" key="1">
    <citation type="submission" date="2024-01" db="EMBL/GenBank/DDBJ databases">
        <title>The genome of the rayed Mediterranean limpet Patella caerulea (Linnaeus, 1758).</title>
        <authorList>
            <person name="Anh-Thu Weber A."/>
            <person name="Halstead-Nussloch G."/>
        </authorList>
    </citation>
    <scope>NUCLEOTIDE SEQUENCE [LARGE SCALE GENOMIC DNA]</scope>
    <source>
        <strain evidence="3">AATW-2023a</strain>
        <tissue evidence="3">Whole specimen</tissue>
    </source>
</reference>
<dbReference type="Pfam" id="PF00619">
    <property type="entry name" value="CARD"/>
    <property type="match status" value="2"/>
</dbReference>
<gene>
    <name evidence="3" type="ORF">SNE40_002159</name>
</gene>
<dbReference type="EMBL" id="JAZGQO010000002">
    <property type="protein sequence ID" value="KAK6190244.1"/>
    <property type="molecule type" value="Genomic_DNA"/>
</dbReference>
<organism evidence="3 4">
    <name type="scientific">Patella caerulea</name>
    <name type="common">Rayed Mediterranean limpet</name>
    <dbReference type="NCBI Taxonomy" id="87958"/>
    <lineage>
        <taxon>Eukaryota</taxon>
        <taxon>Metazoa</taxon>
        <taxon>Spiralia</taxon>
        <taxon>Lophotrochozoa</taxon>
        <taxon>Mollusca</taxon>
        <taxon>Gastropoda</taxon>
        <taxon>Patellogastropoda</taxon>
        <taxon>Patelloidea</taxon>
        <taxon>Patellidae</taxon>
        <taxon>Patella</taxon>
    </lineage>
</organism>
<evidence type="ECO:0000313" key="4">
    <source>
        <dbReference type="Proteomes" id="UP001347796"/>
    </source>
</evidence>
<dbReference type="SUPFAM" id="SSF47986">
    <property type="entry name" value="DEATH domain"/>
    <property type="match status" value="1"/>
</dbReference>
<dbReference type="GO" id="GO:0070513">
    <property type="term" value="F:death domain binding"/>
    <property type="evidence" value="ECO:0007669"/>
    <property type="project" value="InterPro"/>
</dbReference>
<proteinExistence type="predicted"/>
<name>A0AAN8KBQ4_PATCE</name>
<feature type="region of interest" description="Disordered" evidence="1">
    <location>
        <begin position="110"/>
        <end position="134"/>
    </location>
</feature>
<evidence type="ECO:0000259" key="2">
    <source>
        <dbReference type="PROSITE" id="PS50209"/>
    </source>
</evidence>
<dbReference type="PROSITE" id="PS50209">
    <property type="entry name" value="CARD"/>
    <property type="match status" value="1"/>
</dbReference>
<keyword evidence="4" id="KW-1185">Reference proteome</keyword>
<dbReference type="InterPro" id="IPR001315">
    <property type="entry name" value="CARD"/>
</dbReference>
<dbReference type="GO" id="GO:0042981">
    <property type="term" value="P:regulation of apoptotic process"/>
    <property type="evidence" value="ECO:0007669"/>
    <property type="project" value="InterPro"/>
</dbReference>
<dbReference type="PANTHER" id="PTHR15034">
    <property type="entry name" value="DEATH DOMAIN-CONTAINING PROTEIN CRADD"/>
    <property type="match status" value="1"/>
</dbReference>